<reference evidence="3" key="1">
    <citation type="journal article" date="2019" name="Int. J. Syst. Evol. Microbiol.">
        <title>The Global Catalogue of Microorganisms (GCM) 10K type strain sequencing project: providing services to taxonomists for standard genome sequencing and annotation.</title>
        <authorList>
            <consortium name="The Broad Institute Genomics Platform"/>
            <consortium name="The Broad Institute Genome Sequencing Center for Infectious Disease"/>
            <person name="Wu L."/>
            <person name="Ma J."/>
        </authorList>
    </citation>
    <scope>NUCLEOTIDE SEQUENCE [LARGE SCALE GENOMIC DNA]</scope>
    <source>
        <strain evidence="3">CGMCC 4.5798</strain>
    </source>
</reference>
<keyword evidence="3" id="KW-1185">Reference proteome</keyword>
<evidence type="ECO:0000256" key="1">
    <source>
        <dbReference type="SAM" id="MobiDB-lite"/>
    </source>
</evidence>
<dbReference type="Proteomes" id="UP001596086">
    <property type="component" value="Unassembled WGS sequence"/>
</dbReference>
<evidence type="ECO:0000313" key="3">
    <source>
        <dbReference type="Proteomes" id="UP001596086"/>
    </source>
</evidence>
<feature type="region of interest" description="Disordered" evidence="1">
    <location>
        <begin position="96"/>
        <end position="126"/>
    </location>
</feature>
<organism evidence="2 3">
    <name type="scientific">Massilia aerilata</name>
    <dbReference type="NCBI Taxonomy" id="453817"/>
    <lineage>
        <taxon>Bacteria</taxon>
        <taxon>Pseudomonadati</taxon>
        <taxon>Pseudomonadota</taxon>
        <taxon>Betaproteobacteria</taxon>
        <taxon>Burkholderiales</taxon>
        <taxon>Oxalobacteraceae</taxon>
        <taxon>Telluria group</taxon>
        <taxon>Massilia</taxon>
    </lineage>
</organism>
<name>A0ABW0RZE1_9BURK</name>
<dbReference type="RefSeq" id="WP_379772095.1">
    <property type="nucleotide sequence ID" value="NZ_JBHSMZ010000010.1"/>
</dbReference>
<feature type="compositionally biased region" description="Polar residues" evidence="1">
    <location>
        <begin position="111"/>
        <end position="126"/>
    </location>
</feature>
<evidence type="ECO:0000313" key="2">
    <source>
        <dbReference type="EMBL" id="MFC5550003.1"/>
    </source>
</evidence>
<proteinExistence type="predicted"/>
<dbReference type="EMBL" id="JBHSMZ010000010">
    <property type="protein sequence ID" value="MFC5550003.1"/>
    <property type="molecule type" value="Genomic_DNA"/>
</dbReference>
<comment type="caution">
    <text evidence="2">The sequence shown here is derived from an EMBL/GenBank/DDBJ whole genome shotgun (WGS) entry which is preliminary data.</text>
</comment>
<accession>A0ABW0RZE1</accession>
<gene>
    <name evidence="2" type="ORF">ACFPO9_15920</name>
</gene>
<protein>
    <submittedName>
        <fullName evidence="2">Uncharacterized protein</fullName>
    </submittedName>
</protein>
<sequence length="126" mass="13346">MTIVKKLKSIKDAAVDTIGKVSDPASRAGVTLERVAKMAKAGVGNRAIASQLTDNSRTGQVYTTDHVEGFKMMFKDVQTKVGVTAAQTRTIIADQQGVKQGAAAKEPTKQEVGSRSVSSTLEPKAR</sequence>